<protein>
    <submittedName>
        <fullName evidence="2">Uncharacterized protein</fullName>
    </submittedName>
</protein>
<feature type="transmembrane region" description="Helical" evidence="1">
    <location>
        <begin position="27"/>
        <end position="45"/>
    </location>
</feature>
<proteinExistence type="predicted"/>
<evidence type="ECO:0000256" key="1">
    <source>
        <dbReference type="SAM" id="Phobius"/>
    </source>
</evidence>
<dbReference type="EMBL" id="CP020559">
    <property type="protein sequence ID" value="ARE89269.1"/>
    <property type="molecule type" value="Genomic_DNA"/>
</dbReference>
<sequence length="57" mass="6622">MIYTFGLFCDALLQETKKLDNMARNEAQNQPFCVAVAISYFYIFLSKLRTIKGLLIR</sequence>
<keyword evidence="1" id="KW-0812">Transmembrane</keyword>
<evidence type="ECO:0000313" key="3">
    <source>
        <dbReference type="Proteomes" id="UP000192478"/>
    </source>
</evidence>
<name>A0AAC9RLF0_9CLOT</name>
<evidence type="ECO:0000313" key="2">
    <source>
        <dbReference type="EMBL" id="ARE89269.1"/>
    </source>
</evidence>
<dbReference type="RefSeq" id="WP_156778689.1">
    <property type="nucleotide sequence ID" value="NZ_CP017603.1"/>
</dbReference>
<organism evidence="2 3">
    <name type="scientific">Clostridium formicaceticum</name>
    <dbReference type="NCBI Taxonomy" id="1497"/>
    <lineage>
        <taxon>Bacteria</taxon>
        <taxon>Bacillati</taxon>
        <taxon>Bacillota</taxon>
        <taxon>Clostridia</taxon>
        <taxon>Eubacteriales</taxon>
        <taxon>Clostridiaceae</taxon>
        <taxon>Clostridium</taxon>
    </lineage>
</organism>
<gene>
    <name evidence="2" type="ORF">CLFO_36760</name>
</gene>
<keyword evidence="1" id="KW-1133">Transmembrane helix</keyword>
<keyword evidence="1" id="KW-0472">Membrane</keyword>
<dbReference type="AlphaFoldDB" id="A0AAC9RLF0"/>
<accession>A0AAC9RLF0</accession>
<dbReference type="Proteomes" id="UP000192478">
    <property type="component" value="Chromosome"/>
</dbReference>
<reference evidence="2 3" key="1">
    <citation type="submission" date="2017-03" db="EMBL/GenBank/DDBJ databases">
        <title>Complete sequence of Clostridium formicaceticum DSM 92.</title>
        <authorList>
            <person name="Poehlein A."/>
            <person name="Karl M."/>
            <person name="Bengelsdorf F.R."/>
            <person name="Duerre P."/>
            <person name="Daniel R."/>
        </authorList>
    </citation>
    <scope>NUCLEOTIDE SEQUENCE [LARGE SCALE GENOMIC DNA]</scope>
    <source>
        <strain evidence="2 3">DSM 92</strain>
    </source>
</reference>